<proteinExistence type="predicted"/>
<name>A0A5C7I963_9ROSI</name>
<dbReference type="EMBL" id="VAHF01000003">
    <property type="protein sequence ID" value="TXG65890.1"/>
    <property type="molecule type" value="Genomic_DNA"/>
</dbReference>
<reference evidence="2" key="1">
    <citation type="journal article" date="2019" name="Gigascience">
        <title>De novo genome assembly of the endangered Acer yangbiense, a plant species with extremely small populations endemic to Yunnan Province, China.</title>
        <authorList>
            <person name="Yang J."/>
            <person name="Wariss H.M."/>
            <person name="Tao L."/>
            <person name="Zhang R."/>
            <person name="Yun Q."/>
            <person name="Hollingsworth P."/>
            <person name="Dao Z."/>
            <person name="Luo G."/>
            <person name="Guo H."/>
            <person name="Ma Y."/>
            <person name="Sun W."/>
        </authorList>
    </citation>
    <scope>NUCLEOTIDE SEQUENCE [LARGE SCALE GENOMIC DNA]</scope>
    <source>
        <strain evidence="2">cv. Malutang</strain>
    </source>
</reference>
<organism evidence="1 2">
    <name type="scientific">Acer yangbiense</name>
    <dbReference type="NCBI Taxonomy" id="1000413"/>
    <lineage>
        <taxon>Eukaryota</taxon>
        <taxon>Viridiplantae</taxon>
        <taxon>Streptophyta</taxon>
        <taxon>Embryophyta</taxon>
        <taxon>Tracheophyta</taxon>
        <taxon>Spermatophyta</taxon>
        <taxon>Magnoliopsida</taxon>
        <taxon>eudicotyledons</taxon>
        <taxon>Gunneridae</taxon>
        <taxon>Pentapetalae</taxon>
        <taxon>rosids</taxon>
        <taxon>malvids</taxon>
        <taxon>Sapindales</taxon>
        <taxon>Sapindaceae</taxon>
        <taxon>Hippocastanoideae</taxon>
        <taxon>Acereae</taxon>
        <taxon>Acer</taxon>
    </lineage>
</organism>
<protein>
    <submittedName>
        <fullName evidence="1">Uncharacterized protein</fullName>
    </submittedName>
</protein>
<accession>A0A5C7I963</accession>
<evidence type="ECO:0000313" key="2">
    <source>
        <dbReference type="Proteomes" id="UP000323000"/>
    </source>
</evidence>
<dbReference type="Proteomes" id="UP000323000">
    <property type="component" value="Chromosome 3"/>
</dbReference>
<sequence length="70" mass="7882">MDHFCFGFCSHELVSADTEDKMRAGTEACLTMNFFYSSGLSSRRDVISSSAEINADQSEKVKLRSCYWLA</sequence>
<keyword evidence="2" id="KW-1185">Reference proteome</keyword>
<evidence type="ECO:0000313" key="1">
    <source>
        <dbReference type="EMBL" id="TXG65890.1"/>
    </source>
</evidence>
<gene>
    <name evidence="1" type="ORF">EZV62_007165</name>
</gene>
<dbReference type="AlphaFoldDB" id="A0A5C7I963"/>
<comment type="caution">
    <text evidence="1">The sequence shown here is derived from an EMBL/GenBank/DDBJ whole genome shotgun (WGS) entry which is preliminary data.</text>
</comment>